<dbReference type="EMBL" id="ASHM01006624">
    <property type="protein sequence ID" value="PNY14152.1"/>
    <property type="molecule type" value="Genomic_DNA"/>
</dbReference>
<sequence>MRICSPYSEDGFAMWPPRNSTPTQWPSSGHTRSYVAGLGVAEACVSQNILNVCRVCPGVQGELDAQGEPLTERVLRFPLAWTSEHFELRTDEYLTTDGDLSPEEKAGFEKLKAYVEGFKPCKFMNNLGDIALDRHGIPRVEPRFVNTKLLLACKTVVAEKVLLDRMDDLAFELIRLAAEHKWEKPKKKAKTVKAGSSSTFLSEQAVSGSQGQSSSVGSSAGSKGLHQKRSREEPMTTFVDLSEGEGGFVLPACLTNRNFFDKTLPRLTETALVLNEGGPTHEAENDMLDLQGKQENYFKNMEEAWFTAEKHEKTSQMLEELKASSVEERKKLEEDMADLQARLTPAADETIDTLKFSSRTELVKEIKRLVGKMVKSMVYGWKNVVAQLKIVNSEHGLITEGIQKLKKVEKGQIVIPEDYKKMALEEDEDDDDEEEDGEEEDAEEGKGPGRS</sequence>
<comment type="caution">
    <text evidence="4">The sequence shown here is derived from an EMBL/GenBank/DDBJ whole genome shotgun (WGS) entry which is preliminary data.</text>
</comment>
<reference evidence="4 6" key="2">
    <citation type="journal article" date="2017" name="Front. Plant Sci.">
        <title>Gene Classification and Mining of Molecular Markers Useful in Red Clover (Trifolium pratense) Breeding.</title>
        <authorList>
            <person name="Istvanek J."/>
            <person name="Dluhosova J."/>
            <person name="Dluhos P."/>
            <person name="Patkova L."/>
            <person name="Nedelnik J."/>
            <person name="Repkova J."/>
        </authorList>
    </citation>
    <scope>NUCLEOTIDE SEQUENCE [LARGE SCALE GENOMIC DNA]</scope>
    <source>
        <strain evidence="6">cv. Tatra</strain>
        <tissue evidence="4">Young leaves</tissue>
    </source>
</reference>
<dbReference type="Proteomes" id="UP000236291">
    <property type="component" value="Unassembled WGS sequence"/>
</dbReference>
<gene>
    <name evidence="3" type="ORF">L195_g004159</name>
    <name evidence="4" type="ORF">L195_g010434</name>
    <name evidence="5" type="ORF">L195_g010826</name>
</gene>
<evidence type="ECO:0000313" key="3">
    <source>
        <dbReference type="EMBL" id="PNY07657.1"/>
    </source>
</evidence>
<keyword evidence="1" id="KW-0175">Coiled coil</keyword>
<evidence type="ECO:0000256" key="1">
    <source>
        <dbReference type="SAM" id="Coils"/>
    </source>
</evidence>
<dbReference type="ExpressionAtlas" id="A0A2K3PEP3">
    <property type="expression patterns" value="baseline"/>
</dbReference>
<organism evidence="4 6">
    <name type="scientific">Trifolium pratense</name>
    <name type="common">Red clover</name>
    <dbReference type="NCBI Taxonomy" id="57577"/>
    <lineage>
        <taxon>Eukaryota</taxon>
        <taxon>Viridiplantae</taxon>
        <taxon>Streptophyta</taxon>
        <taxon>Embryophyta</taxon>
        <taxon>Tracheophyta</taxon>
        <taxon>Spermatophyta</taxon>
        <taxon>Magnoliopsida</taxon>
        <taxon>eudicotyledons</taxon>
        <taxon>Gunneridae</taxon>
        <taxon>Pentapetalae</taxon>
        <taxon>rosids</taxon>
        <taxon>fabids</taxon>
        <taxon>Fabales</taxon>
        <taxon>Fabaceae</taxon>
        <taxon>Papilionoideae</taxon>
        <taxon>50 kb inversion clade</taxon>
        <taxon>NPAAA clade</taxon>
        <taxon>Hologalegina</taxon>
        <taxon>IRL clade</taxon>
        <taxon>Trifolieae</taxon>
        <taxon>Trifolium</taxon>
    </lineage>
</organism>
<protein>
    <submittedName>
        <fullName evidence="4">Uncharacterized protein</fullName>
    </submittedName>
</protein>
<accession>A0A2K3PEP3</accession>
<evidence type="ECO:0000313" key="4">
    <source>
        <dbReference type="EMBL" id="PNY13768.1"/>
    </source>
</evidence>
<name>A0A2K3PEP3_TRIPR</name>
<evidence type="ECO:0000313" key="5">
    <source>
        <dbReference type="EMBL" id="PNY14152.1"/>
    </source>
</evidence>
<dbReference type="AlphaFoldDB" id="A0A2K3PEP3"/>
<feature type="coiled-coil region" evidence="1">
    <location>
        <begin position="315"/>
        <end position="349"/>
    </location>
</feature>
<dbReference type="EMBL" id="ASHM01002015">
    <property type="protein sequence ID" value="PNY07657.1"/>
    <property type="molecule type" value="Genomic_DNA"/>
</dbReference>
<evidence type="ECO:0000256" key="2">
    <source>
        <dbReference type="SAM" id="MobiDB-lite"/>
    </source>
</evidence>
<feature type="region of interest" description="Disordered" evidence="2">
    <location>
        <begin position="418"/>
        <end position="451"/>
    </location>
</feature>
<reference evidence="4 6" key="1">
    <citation type="journal article" date="2014" name="Am. J. Bot.">
        <title>Genome assembly and annotation for red clover (Trifolium pratense; Fabaceae).</title>
        <authorList>
            <person name="Istvanek J."/>
            <person name="Jaros M."/>
            <person name="Krenek A."/>
            <person name="Repkova J."/>
        </authorList>
    </citation>
    <scope>NUCLEOTIDE SEQUENCE [LARGE SCALE GENOMIC DNA]</scope>
    <source>
        <strain evidence="6">cv. Tatra</strain>
        <tissue evidence="4">Young leaves</tissue>
    </source>
</reference>
<dbReference type="EMBL" id="ASHM01006331">
    <property type="protein sequence ID" value="PNY13768.1"/>
    <property type="molecule type" value="Genomic_DNA"/>
</dbReference>
<feature type="compositionally biased region" description="Low complexity" evidence="2">
    <location>
        <begin position="204"/>
        <end position="222"/>
    </location>
</feature>
<evidence type="ECO:0000313" key="6">
    <source>
        <dbReference type="Proteomes" id="UP000236291"/>
    </source>
</evidence>
<feature type="region of interest" description="Disordered" evidence="2">
    <location>
        <begin position="203"/>
        <end position="233"/>
    </location>
</feature>
<proteinExistence type="predicted"/>
<feature type="compositionally biased region" description="Acidic residues" evidence="2">
    <location>
        <begin position="425"/>
        <end position="443"/>
    </location>
</feature>